<reference evidence="3" key="1">
    <citation type="journal article" date="2019" name="Curr. Biol.">
        <title>Genome Sequence of Striga asiatica Provides Insight into the Evolution of Plant Parasitism.</title>
        <authorList>
            <person name="Yoshida S."/>
            <person name="Kim S."/>
            <person name="Wafula E.K."/>
            <person name="Tanskanen J."/>
            <person name="Kim Y.M."/>
            <person name="Honaas L."/>
            <person name="Yang Z."/>
            <person name="Spallek T."/>
            <person name="Conn C.E."/>
            <person name="Ichihashi Y."/>
            <person name="Cheong K."/>
            <person name="Cui S."/>
            <person name="Der J.P."/>
            <person name="Gundlach H."/>
            <person name="Jiao Y."/>
            <person name="Hori C."/>
            <person name="Ishida J.K."/>
            <person name="Kasahara H."/>
            <person name="Kiba T."/>
            <person name="Kim M.S."/>
            <person name="Koo N."/>
            <person name="Laohavisit A."/>
            <person name="Lee Y.H."/>
            <person name="Lumba S."/>
            <person name="McCourt P."/>
            <person name="Mortimer J.C."/>
            <person name="Mutuku J.M."/>
            <person name="Nomura T."/>
            <person name="Sasaki-Sekimoto Y."/>
            <person name="Seto Y."/>
            <person name="Wang Y."/>
            <person name="Wakatake T."/>
            <person name="Sakakibara H."/>
            <person name="Demura T."/>
            <person name="Yamaguchi S."/>
            <person name="Yoneyama K."/>
            <person name="Manabe R.I."/>
            <person name="Nelson D.C."/>
            <person name="Schulman A.H."/>
            <person name="Timko M.P."/>
            <person name="dePamphilis C.W."/>
            <person name="Choi D."/>
            <person name="Shirasu K."/>
        </authorList>
    </citation>
    <scope>NUCLEOTIDE SEQUENCE [LARGE SCALE GENOMIC DNA]</scope>
    <source>
        <strain evidence="3">cv. UVA1</strain>
    </source>
</reference>
<keyword evidence="3" id="KW-1185">Reference proteome</keyword>
<sequence length="150" mass="16432">MARMNLSSTKKSLEGSSLRSPNVADVVDHHLHLRLGGTWPASHGSASGSGKSCRYLSRRALGHDDVSTETLHRRDRRPELHRKVAVPRPHHRLPHAADSAVRSHHPQPHPPPTSRPPDNRSPPPSPSSPTISSTKWHTSSMAQDLVPIPS</sequence>
<proteinExistence type="predicted"/>
<evidence type="ECO:0000313" key="3">
    <source>
        <dbReference type="Proteomes" id="UP000325081"/>
    </source>
</evidence>
<feature type="compositionally biased region" description="Basic and acidic residues" evidence="1">
    <location>
        <begin position="61"/>
        <end position="82"/>
    </location>
</feature>
<organism evidence="2 3">
    <name type="scientific">Striga asiatica</name>
    <name type="common">Asiatic witchweed</name>
    <name type="synonym">Buchnera asiatica</name>
    <dbReference type="NCBI Taxonomy" id="4170"/>
    <lineage>
        <taxon>Eukaryota</taxon>
        <taxon>Viridiplantae</taxon>
        <taxon>Streptophyta</taxon>
        <taxon>Embryophyta</taxon>
        <taxon>Tracheophyta</taxon>
        <taxon>Spermatophyta</taxon>
        <taxon>Magnoliopsida</taxon>
        <taxon>eudicotyledons</taxon>
        <taxon>Gunneridae</taxon>
        <taxon>Pentapetalae</taxon>
        <taxon>asterids</taxon>
        <taxon>lamiids</taxon>
        <taxon>Lamiales</taxon>
        <taxon>Orobanchaceae</taxon>
        <taxon>Buchnereae</taxon>
        <taxon>Striga</taxon>
    </lineage>
</organism>
<dbReference type="AlphaFoldDB" id="A0A5A7R9V2"/>
<evidence type="ECO:0000256" key="1">
    <source>
        <dbReference type="SAM" id="MobiDB-lite"/>
    </source>
</evidence>
<accession>A0A5A7R9V2</accession>
<name>A0A5A7R9V2_STRAF</name>
<feature type="region of interest" description="Disordered" evidence="1">
    <location>
        <begin position="1"/>
        <end position="20"/>
    </location>
</feature>
<dbReference type="EMBL" id="BKCP01011248">
    <property type="protein sequence ID" value="GER54503.1"/>
    <property type="molecule type" value="Genomic_DNA"/>
</dbReference>
<gene>
    <name evidence="2" type="ORF">STAS_32108</name>
</gene>
<feature type="compositionally biased region" description="Pro residues" evidence="1">
    <location>
        <begin position="108"/>
        <end position="127"/>
    </location>
</feature>
<protein>
    <submittedName>
        <fullName evidence="2">Actin cytoskeleton-regulatory complex protein PAN1</fullName>
    </submittedName>
</protein>
<feature type="compositionally biased region" description="Basic residues" evidence="1">
    <location>
        <begin position="83"/>
        <end position="94"/>
    </location>
</feature>
<comment type="caution">
    <text evidence="2">The sequence shown here is derived from an EMBL/GenBank/DDBJ whole genome shotgun (WGS) entry which is preliminary data.</text>
</comment>
<dbReference type="Proteomes" id="UP000325081">
    <property type="component" value="Unassembled WGS sequence"/>
</dbReference>
<feature type="region of interest" description="Disordered" evidence="1">
    <location>
        <begin position="60"/>
        <end position="150"/>
    </location>
</feature>
<dbReference type="OrthoDB" id="10554645at2759"/>
<evidence type="ECO:0000313" key="2">
    <source>
        <dbReference type="EMBL" id="GER54503.1"/>
    </source>
</evidence>